<accession>A0A8R1HHT1</accession>
<organism evidence="2 3">
    <name type="scientific">Caenorhabditis japonica</name>
    <dbReference type="NCBI Taxonomy" id="281687"/>
    <lineage>
        <taxon>Eukaryota</taxon>
        <taxon>Metazoa</taxon>
        <taxon>Ecdysozoa</taxon>
        <taxon>Nematoda</taxon>
        <taxon>Chromadorea</taxon>
        <taxon>Rhabditida</taxon>
        <taxon>Rhabditina</taxon>
        <taxon>Rhabditomorpha</taxon>
        <taxon>Rhabditoidea</taxon>
        <taxon>Rhabditidae</taxon>
        <taxon>Peloderinae</taxon>
        <taxon>Caenorhabditis</taxon>
    </lineage>
</organism>
<feature type="compositionally biased region" description="Basic and acidic residues" evidence="1">
    <location>
        <begin position="114"/>
        <end position="126"/>
    </location>
</feature>
<evidence type="ECO:0000313" key="3">
    <source>
        <dbReference type="Proteomes" id="UP000005237"/>
    </source>
</evidence>
<sequence>MFLHRNRKIIQKDKELYKVVFDPEGFSVHDLALLGQKNLAKDTLVKSGTVPKSMGRVEIINDISQRLPQVSPHITPAKVLSPVPGKSPRATFPVFEIVEVNDYIDDFYLQLLEPEERRETQPEPTKETSSQSTETKSAK</sequence>
<evidence type="ECO:0000256" key="1">
    <source>
        <dbReference type="SAM" id="MobiDB-lite"/>
    </source>
</evidence>
<reference evidence="3" key="1">
    <citation type="submission" date="2010-08" db="EMBL/GenBank/DDBJ databases">
        <authorList>
            <consortium name="Caenorhabditis japonica Sequencing Consortium"/>
            <person name="Wilson R.K."/>
        </authorList>
    </citation>
    <scope>NUCLEOTIDE SEQUENCE [LARGE SCALE GENOMIC DNA]</scope>
    <source>
        <strain evidence="3">DF5081</strain>
    </source>
</reference>
<keyword evidence="3" id="KW-1185">Reference proteome</keyword>
<proteinExistence type="predicted"/>
<dbReference type="AlphaFoldDB" id="A0A8R1HHT1"/>
<protein>
    <submittedName>
        <fullName evidence="2">Uncharacterized protein</fullName>
    </submittedName>
</protein>
<feature type="region of interest" description="Disordered" evidence="1">
    <location>
        <begin position="113"/>
        <end position="139"/>
    </location>
</feature>
<feature type="compositionally biased region" description="Low complexity" evidence="1">
    <location>
        <begin position="127"/>
        <end position="139"/>
    </location>
</feature>
<dbReference type="Proteomes" id="UP000005237">
    <property type="component" value="Unassembled WGS sequence"/>
</dbReference>
<dbReference type="EnsemblMetazoa" id="CJA02016.1">
    <property type="protein sequence ID" value="CJA02016.1"/>
    <property type="gene ID" value="WBGene00121220"/>
</dbReference>
<reference evidence="2" key="2">
    <citation type="submission" date="2022-06" db="UniProtKB">
        <authorList>
            <consortium name="EnsemblMetazoa"/>
        </authorList>
    </citation>
    <scope>IDENTIFICATION</scope>
    <source>
        <strain evidence="2">DF5081</strain>
    </source>
</reference>
<evidence type="ECO:0000313" key="2">
    <source>
        <dbReference type="EnsemblMetazoa" id="CJA02016.1"/>
    </source>
</evidence>
<name>A0A8R1HHT1_CAEJA</name>